<protein>
    <submittedName>
        <fullName evidence="1">Uncharacterized protein</fullName>
    </submittedName>
</protein>
<gene>
    <name evidence="1" type="ORF">CK203_071736</name>
</gene>
<evidence type="ECO:0000313" key="2">
    <source>
        <dbReference type="Proteomes" id="UP000288805"/>
    </source>
</evidence>
<evidence type="ECO:0000313" key="1">
    <source>
        <dbReference type="EMBL" id="RVW17788.1"/>
    </source>
</evidence>
<dbReference type="AlphaFoldDB" id="A0A438C3K3"/>
<organism evidence="1 2">
    <name type="scientific">Vitis vinifera</name>
    <name type="common">Grape</name>
    <dbReference type="NCBI Taxonomy" id="29760"/>
    <lineage>
        <taxon>Eukaryota</taxon>
        <taxon>Viridiplantae</taxon>
        <taxon>Streptophyta</taxon>
        <taxon>Embryophyta</taxon>
        <taxon>Tracheophyta</taxon>
        <taxon>Spermatophyta</taxon>
        <taxon>Magnoliopsida</taxon>
        <taxon>eudicotyledons</taxon>
        <taxon>Gunneridae</taxon>
        <taxon>Pentapetalae</taxon>
        <taxon>rosids</taxon>
        <taxon>Vitales</taxon>
        <taxon>Vitaceae</taxon>
        <taxon>Viteae</taxon>
        <taxon>Vitis</taxon>
    </lineage>
</organism>
<dbReference type="PANTHER" id="PTHR34427">
    <property type="entry name" value="DUF4283 DOMAIN PROTEIN"/>
    <property type="match status" value="1"/>
</dbReference>
<dbReference type="Proteomes" id="UP000288805">
    <property type="component" value="Unassembled WGS sequence"/>
</dbReference>
<sequence length="472" mass="51769">MEAKSFEISIEEVSGKLRGVIVEGGRGCSSWIKFGDVSLRCLLEGVEACRREKELLVCNKVWRDNGRAKLERCANGVGRFILCLVYDVEAKRFIVVGQSSLAVKKVLVEESIVFCLEEGSFVEAGAKKWRALGDQVWVQLTEAGVKARELHLTLCVVGKCGDRSNLEPWLPELRSLKTKRIWPRSLQGDLRGLKILLDLVRWNPKVGCSRKGGLVREEWVRVTGLPLHLWCWELFKKLGDSCGGFIAMDKNTTFLCNKQWARVLMRSDRRKKPVLVWIVAGESCVRQEVRDEDGGVARDGLRRRAGGVAENFSVIKGSINACNSGLAKLGSHGVMGLDSGLVEVGYGALEGSSHGVKPNLGWDSSGVKDVYFGFCLDSEAGKLSTLISLANKALLNEASRFLGTSSDFVFPLGSRASSSPSPFGGGVLAKPLERRARASRSTVGKMGLLFDQPRWNPLRVVLADGKDVEMLG</sequence>
<comment type="caution">
    <text evidence="1">The sequence shown here is derived from an EMBL/GenBank/DDBJ whole genome shotgun (WGS) entry which is preliminary data.</text>
</comment>
<reference evidence="1 2" key="1">
    <citation type="journal article" date="2018" name="PLoS Genet.">
        <title>Population sequencing reveals clonal diversity and ancestral inbreeding in the grapevine cultivar Chardonnay.</title>
        <authorList>
            <person name="Roach M.J."/>
            <person name="Johnson D.L."/>
            <person name="Bohlmann J."/>
            <person name="van Vuuren H.J."/>
            <person name="Jones S.J."/>
            <person name="Pretorius I.S."/>
            <person name="Schmidt S.A."/>
            <person name="Borneman A.R."/>
        </authorList>
    </citation>
    <scope>NUCLEOTIDE SEQUENCE [LARGE SCALE GENOMIC DNA]</scope>
    <source>
        <strain evidence="2">cv. Chardonnay</strain>
        <tissue evidence="1">Leaf</tissue>
    </source>
</reference>
<name>A0A438C3K3_VITVI</name>
<proteinExistence type="predicted"/>
<accession>A0A438C3K3</accession>
<dbReference type="PANTHER" id="PTHR34427:SF5">
    <property type="entry name" value="DUF4283 DOMAIN-CONTAINING PROTEIN"/>
    <property type="match status" value="1"/>
</dbReference>
<dbReference type="EMBL" id="QGNW01002574">
    <property type="protein sequence ID" value="RVW17788.1"/>
    <property type="molecule type" value="Genomic_DNA"/>
</dbReference>